<evidence type="ECO:0000256" key="1">
    <source>
        <dbReference type="SAM" id="MobiDB-lite"/>
    </source>
</evidence>
<protein>
    <submittedName>
        <fullName evidence="2">Uncharacterized protein</fullName>
    </submittedName>
</protein>
<reference evidence="2 3" key="1">
    <citation type="submission" date="2019-09" db="EMBL/GenBank/DDBJ databases">
        <authorList>
            <person name="Cremers G."/>
        </authorList>
    </citation>
    <scope>NUCLEOTIDE SEQUENCE [LARGE SCALE GENOMIC DNA]</scope>
    <source>
        <strain evidence="2">4A</strain>
    </source>
</reference>
<dbReference type="AlphaFoldDB" id="A0A5E6M5X4"/>
<sequence>MDALLTPSQRFGCVLYMLLAFLPTPGWAAERMNRPDLPAPQEPTVALEDSRSKREAEEPPQLVPDKGLLLGEITRKALHLETTPVIVHDLAPQLSGSAQVYRGASERTQSSGSIRSGNAYATVFIDPRTAEKLKVGKPVLLRHKGQDVNGPPEKEGKIFQIDHELVSVTGQAELLIEFPDPANAFPVGTWIEFSTPLGSDTSRLAVPQSALLASAEGNFVYVWDGRFYRRTPIAVSFSIDGLVAFVGNPPAGTLVVSHGAEDLWLLELSLRQGVTRSSE</sequence>
<gene>
    <name evidence="2" type="ORF">MAMT_00009</name>
</gene>
<accession>A0A5E6M5X4</accession>
<feature type="compositionally biased region" description="Basic and acidic residues" evidence="1">
    <location>
        <begin position="48"/>
        <end position="57"/>
    </location>
</feature>
<evidence type="ECO:0000313" key="3">
    <source>
        <dbReference type="Proteomes" id="UP000334923"/>
    </source>
</evidence>
<name>A0A5E6M5X4_9BACT</name>
<feature type="region of interest" description="Disordered" evidence="1">
    <location>
        <begin position="32"/>
        <end position="61"/>
    </location>
</feature>
<dbReference type="EMBL" id="CABFVA020000001">
    <property type="protein sequence ID" value="VVM04314.1"/>
    <property type="molecule type" value="Genomic_DNA"/>
</dbReference>
<dbReference type="Proteomes" id="UP000334923">
    <property type="component" value="Unassembled WGS sequence"/>
</dbReference>
<keyword evidence="3" id="KW-1185">Reference proteome</keyword>
<organism evidence="2 3">
    <name type="scientific">Methylacidimicrobium tartarophylax</name>
    <dbReference type="NCBI Taxonomy" id="1041768"/>
    <lineage>
        <taxon>Bacteria</taxon>
        <taxon>Pseudomonadati</taxon>
        <taxon>Verrucomicrobiota</taxon>
        <taxon>Methylacidimicrobium</taxon>
    </lineage>
</organism>
<proteinExistence type="predicted"/>
<evidence type="ECO:0000313" key="2">
    <source>
        <dbReference type="EMBL" id="VVM04314.1"/>
    </source>
</evidence>